<proteinExistence type="predicted"/>
<organism evidence="6 7">
    <name type="scientific">Angustibacter aerolatus</name>
    <dbReference type="NCBI Taxonomy" id="1162965"/>
    <lineage>
        <taxon>Bacteria</taxon>
        <taxon>Bacillati</taxon>
        <taxon>Actinomycetota</taxon>
        <taxon>Actinomycetes</taxon>
        <taxon>Kineosporiales</taxon>
        <taxon>Kineosporiaceae</taxon>
    </lineage>
</organism>
<keyword evidence="3" id="KW-1133">Transmembrane helix</keyword>
<evidence type="ECO:0000256" key="4">
    <source>
        <dbReference type="ARBA" id="ARBA00023136"/>
    </source>
</evidence>
<feature type="compositionally biased region" description="Basic and acidic residues" evidence="5">
    <location>
        <begin position="188"/>
        <end position="202"/>
    </location>
</feature>
<gene>
    <name evidence="6" type="ORF">GCM10025868_37940</name>
</gene>
<keyword evidence="4" id="KW-0472">Membrane</keyword>
<sequence length="242" mass="25680">MVRSLPRTSDNRPCLAPGAEGGQDGDAVDLEVPVTVVRRLARPLLAAQFVYGGVDSVRHPDKRAEQAAPVISALAPRLGLPDDPVLLTRANGATMAVAGTMLATGRLPRVAALVLAATLVPTTAAGHRFWEQDDPTAKAQHRIHFLKNAGLFGGLLLAAVDTDGRPGLSWRARRAARDAKRATKPGRPHGEARGAPHGEGRRGHAAVRRLTGSRTARPPSQAPGRRGGRVDRRRWHPTDCGA</sequence>
<evidence type="ECO:0008006" key="8">
    <source>
        <dbReference type="Google" id="ProtNLM"/>
    </source>
</evidence>
<keyword evidence="2" id="KW-0812">Transmembrane</keyword>
<reference evidence="7" key="1">
    <citation type="journal article" date="2019" name="Int. J. Syst. Evol. Microbiol.">
        <title>The Global Catalogue of Microorganisms (GCM) 10K type strain sequencing project: providing services to taxonomists for standard genome sequencing and annotation.</title>
        <authorList>
            <consortium name="The Broad Institute Genomics Platform"/>
            <consortium name="The Broad Institute Genome Sequencing Center for Infectious Disease"/>
            <person name="Wu L."/>
            <person name="Ma J."/>
        </authorList>
    </citation>
    <scope>NUCLEOTIDE SEQUENCE [LARGE SCALE GENOMIC DNA]</scope>
    <source>
        <strain evidence="7">NBRC 108730</strain>
    </source>
</reference>
<keyword evidence="7" id="KW-1185">Reference proteome</keyword>
<evidence type="ECO:0000256" key="5">
    <source>
        <dbReference type="SAM" id="MobiDB-lite"/>
    </source>
</evidence>
<evidence type="ECO:0000256" key="3">
    <source>
        <dbReference type="ARBA" id="ARBA00022989"/>
    </source>
</evidence>
<evidence type="ECO:0000313" key="7">
    <source>
        <dbReference type="Proteomes" id="UP001157017"/>
    </source>
</evidence>
<protein>
    <recommendedName>
        <fullName evidence="8">DoxX family protein</fullName>
    </recommendedName>
</protein>
<dbReference type="Proteomes" id="UP001157017">
    <property type="component" value="Unassembled WGS sequence"/>
</dbReference>
<feature type="region of interest" description="Disordered" evidence="5">
    <location>
        <begin position="171"/>
        <end position="242"/>
    </location>
</feature>
<evidence type="ECO:0000313" key="6">
    <source>
        <dbReference type="EMBL" id="GMA88544.1"/>
    </source>
</evidence>
<evidence type="ECO:0000256" key="1">
    <source>
        <dbReference type="ARBA" id="ARBA00004141"/>
    </source>
</evidence>
<accession>A0ABQ6JL00</accession>
<feature type="region of interest" description="Disordered" evidence="5">
    <location>
        <begin position="1"/>
        <end position="23"/>
    </location>
</feature>
<comment type="caution">
    <text evidence="6">The sequence shown here is derived from an EMBL/GenBank/DDBJ whole genome shotgun (WGS) entry which is preliminary data.</text>
</comment>
<dbReference type="InterPro" id="IPR032808">
    <property type="entry name" value="DoxX"/>
</dbReference>
<dbReference type="Pfam" id="PF07681">
    <property type="entry name" value="DoxX"/>
    <property type="match status" value="1"/>
</dbReference>
<name>A0ABQ6JL00_9ACTN</name>
<dbReference type="EMBL" id="BSUZ01000001">
    <property type="protein sequence ID" value="GMA88544.1"/>
    <property type="molecule type" value="Genomic_DNA"/>
</dbReference>
<comment type="subcellular location">
    <subcellularLocation>
        <location evidence="1">Membrane</location>
        <topology evidence="1">Multi-pass membrane protein</topology>
    </subcellularLocation>
</comment>
<evidence type="ECO:0000256" key="2">
    <source>
        <dbReference type="ARBA" id="ARBA00022692"/>
    </source>
</evidence>